<sequence>MKKDKVICKCYNITVKKIIKAVEGGVTDWKELKKELKIATDCKKCKEHAKGVFKDILEEYK</sequence>
<evidence type="ECO:0000313" key="2">
    <source>
        <dbReference type="EMBL" id="MBO8433767.1"/>
    </source>
</evidence>
<organism evidence="2 3">
    <name type="scientific">Candidatus Fimicola merdigallinarum</name>
    <dbReference type="NCBI Taxonomy" id="2840819"/>
    <lineage>
        <taxon>Bacteria</taxon>
        <taxon>Bacillati</taxon>
        <taxon>Bacillota</taxon>
        <taxon>Clostridia</taxon>
        <taxon>Lachnospirales</taxon>
        <taxon>Lachnospiraceae</taxon>
        <taxon>Lachnospiraceae incertae sedis</taxon>
        <taxon>Candidatus Fimicola</taxon>
    </lineage>
</organism>
<dbReference type="Pfam" id="PF04324">
    <property type="entry name" value="Fer2_BFD"/>
    <property type="match status" value="1"/>
</dbReference>
<reference evidence="2" key="1">
    <citation type="submission" date="2020-10" db="EMBL/GenBank/DDBJ databases">
        <authorList>
            <person name="Gilroy R."/>
        </authorList>
    </citation>
    <scope>NUCLEOTIDE SEQUENCE</scope>
    <source>
        <strain evidence="2">F6-4510</strain>
    </source>
</reference>
<dbReference type="InterPro" id="IPR041854">
    <property type="entry name" value="BFD-like_2Fe2S-bd_dom_sf"/>
</dbReference>
<protein>
    <submittedName>
        <fullName evidence="2">(2Fe-2S)-binding protein</fullName>
    </submittedName>
</protein>
<dbReference type="EMBL" id="JADIMX010000009">
    <property type="protein sequence ID" value="MBO8433767.1"/>
    <property type="molecule type" value="Genomic_DNA"/>
</dbReference>
<accession>A0A9D9DV78</accession>
<dbReference type="AlphaFoldDB" id="A0A9D9DV78"/>
<reference evidence="2" key="2">
    <citation type="journal article" date="2021" name="PeerJ">
        <title>Extensive microbial diversity within the chicken gut microbiome revealed by metagenomics and culture.</title>
        <authorList>
            <person name="Gilroy R."/>
            <person name="Ravi A."/>
            <person name="Getino M."/>
            <person name="Pursley I."/>
            <person name="Horton D.L."/>
            <person name="Alikhan N.F."/>
            <person name="Baker D."/>
            <person name="Gharbi K."/>
            <person name="Hall N."/>
            <person name="Watson M."/>
            <person name="Adriaenssens E.M."/>
            <person name="Foster-Nyarko E."/>
            <person name="Jarju S."/>
            <person name="Secka A."/>
            <person name="Antonio M."/>
            <person name="Oren A."/>
            <person name="Chaudhuri R.R."/>
            <person name="La Ragione R."/>
            <person name="Hildebrand F."/>
            <person name="Pallen M.J."/>
        </authorList>
    </citation>
    <scope>NUCLEOTIDE SEQUENCE</scope>
    <source>
        <strain evidence="2">F6-4510</strain>
    </source>
</reference>
<comment type="caution">
    <text evidence="2">The sequence shown here is derived from an EMBL/GenBank/DDBJ whole genome shotgun (WGS) entry which is preliminary data.</text>
</comment>
<dbReference type="Proteomes" id="UP000823611">
    <property type="component" value="Unassembled WGS sequence"/>
</dbReference>
<dbReference type="Gene3D" id="1.10.10.1100">
    <property type="entry name" value="BFD-like [2Fe-2S]-binding domain"/>
    <property type="match status" value="1"/>
</dbReference>
<feature type="domain" description="BFD-like [2Fe-2S]-binding" evidence="1">
    <location>
        <begin position="6"/>
        <end position="54"/>
    </location>
</feature>
<evidence type="ECO:0000259" key="1">
    <source>
        <dbReference type="Pfam" id="PF04324"/>
    </source>
</evidence>
<dbReference type="InterPro" id="IPR007419">
    <property type="entry name" value="BFD-like_2Fe2S-bd_dom"/>
</dbReference>
<gene>
    <name evidence="2" type="ORF">IAC55_00410</name>
</gene>
<proteinExistence type="predicted"/>
<evidence type="ECO:0000313" key="3">
    <source>
        <dbReference type="Proteomes" id="UP000823611"/>
    </source>
</evidence>
<name>A0A9D9DV78_9FIRM</name>